<dbReference type="Gene3D" id="3.30.70.1490">
    <property type="entry name" value="Cysteine protease Prp"/>
    <property type="match status" value="1"/>
</dbReference>
<evidence type="ECO:0000313" key="8">
    <source>
        <dbReference type="Proteomes" id="UP000682134"/>
    </source>
</evidence>
<evidence type="ECO:0000313" key="7">
    <source>
        <dbReference type="EMBL" id="MBP0723880.1"/>
    </source>
</evidence>
<dbReference type="Proteomes" id="UP000682134">
    <property type="component" value="Unassembled WGS sequence"/>
</dbReference>
<dbReference type="EMBL" id="JAGIYQ010000001">
    <property type="protein sequence ID" value="MBP0723880.1"/>
    <property type="molecule type" value="Genomic_DNA"/>
</dbReference>
<keyword evidence="2 7" id="KW-0645">Protease</keyword>
<dbReference type="GO" id="GO:0006508">
    <property type="term" value="P:proteolysis"/>
    <property type="evidence" value="ECO:0007669"/>
    <property type="project" value="UniProtKB-KW"/>
</dbReference>
<organism evidence="7 8">
    <name type="scientific">Gottfriedia endophytica</name>
    <dbReference type="NCBI Taxonomy" id="2820819"/>
    <lineage>
        <taxon>Bacteria</taxon>
        <taxon>Bacillati</taxon>
        <taxon>Bacillota</taxon>
        <taxon>Bacilli</taxon>
        <taxon>Bacillales</taxon>
        <taxon>Bacillaceae</taxon>
        <taxon>Gottfriedia</taxon>
    </lineage>
</organism>
<proteinExistence type="inferred from homology"/>
<name>A0A940NGM5_9BACI</name>
<keyword evidence="3" id="KW-0378">Hydrolase</keyword>
<dbReference type="SUPFAM" id="SSF118010">
    <property type="entry name" value="TM1457-like"/>
    <property type="match status" value="1"/>
</dbReference>
<evidence type="ECO:0000256" key="2">
    <source>
        <dbReference type="ARBA" id="ARBA00022670"/>
    </source>
</evidence>
<dbReference type="GO" id="GO:0042254">
    <property type="term" value="P:ribosome biogenesis"/>
    <property type="evidence" value="ECO:0007669"/>
    <property type="project" value="UniProtKB-KW"/>
</dbReference>
<gene>
    <name evidence="7" type="ORF">J5Y03_01620</name>
</gene>
<evidence type="ECO:0000256" key="1">
    <source>
        <dbReference type="ARBA" id="ARBA00022517"/>
    </source>
</evidence>
<evidence type="ECO:0000256" key="3">
    <source>
        <dbReference type="ARBA" id="ARBA00022801"/>
    </source>
</evidence>
<reference evidence="7" key="1">
    <citation type="submission" date="2021-04" db="EMBL/GenBank/DDBJ databases">
        <title>Genome seq and assembly of Bacillus sp.</title>
        <authorList>
            <person name="Chhetri G."/>
        </authorList>
    </citation>
    <scope>NUCLEOTIDE SEQUENCE</scope>
    <source>
        <strain evidence="7">RG28</strain>
    </source>
</reference>
<dbReference type="PANTHER" id="PTHR39178:SF1">
    <property type="entry name" value="RIBOSOMAL-PROCESSING CYSTEINE PROTEASE PRP"/>
    <property type="match status" value="1"/>
</dbReference>
<sequence>MTIITIERKHDGLIRSFKISGHAFFDDAGHDIVCAGISSVSIGTINALHAICDIDAEEHTIIDEESAYLHYRLPEKLSENQMQKAQVILEAMVVSLKTIEESYGENVTVYE</sequence>
<dbReference type="Pfam" id="PF04327">
    <property type="entry name" value="Peptidase_Prp"/>
    <property type="match status" value="1"/>
</dbReference>
<dbReference type="InterPro" id="IPR036764">
    <property type="entry name" value="Peptidase_Prp_sf"/>
</dbReference>
<keyword evidence="1" id="KW-0690">Ribosome biogenesis</keyword>
<dbReference type="GO" id="GO:0008234">
    <property type="term" value="F:cysteine-type peptidase activity"/>
    <property type="evidence" value="ECO:0007669"/>
    <property type="project" value="UniProtKB-KW"/>
</dbReference>
<dbReference type="AlphaFoldDB" id="A0A940NGM5"/>
<keyword evidence="4" id="KW-0788">Thiol protease</keyword>
<comment type="caution">
    <text evidence="7">The sequence shown here is derived from an EMBL/GenBank/DDBJ whole genome shotgun (WGS) entry which is preliminary data.</text>
</comment>
<protein>
    <recommendedName>
        <fullName evidence="6">Ribosomal processing cysteine protease Prp</fullName>
    </recommendedName>
</protein>
<dbReference type="CDD" id="cd16332">
    <property type="entry name" value="Prp-like"/>
    <property type="match status" value="1"/>
</dbReference>
<accession>A0A940NGM5</accession>
<evidence type="ECO:0000256" key="4">
    <source>
        <dbReference type="ARBA" id="ARBA00022807"/>
    </source>
</evidence>
<comment type="similarity">
    <text evidence="5">Belongs to the Prp family.</text>
</comment>
<dbReference type="RefSeq" id="WP_209401742.1">
    <property type="nucleotide sequence ID" value="NZ_JAGIYQ010000001.1"/>
</dbReference>
<keyword evidence="8" id="KW-1185">Reference proteome</keyword>
<evidence type="ECO:0000256" key="5">
    <source>
        <dbReference type="ARBA" id="ARBA00044503"/>
    </source>
</evidence>
<evidence type="ECO:0000256" key="6">
    <source>
        <dbReference type="ARBA" id="ARBA00044538"/>
    </source>
</evidence>
<dbReference type="PANTHER" id="PTHR39178">
    <property type="entry name" value="HYPOTHETICAL RIBOSOME-ASSOCIATED PROTEIN"/>
    <property type="match status" value="1"/>
</dbReference>
<dbReference type="InterPro" id="IPR007422">
    <property type="entry name" value="Peptidase_Prp"/>
</dbReference>